<keyword evidence="3 6" id="KW-0812">Transmembrane</keyword>
<dbReference type="Proteomes" id="UP000078343">
    <property type="component" value="Unassembled WGS sequence"/>
</dbReference>
<dbReference type="InterPro" id="IPR036259">
    <property type="entry name" value="MFS_trans_sf"/>
</dbReference>
<evidence type="ECO:0000256" key="6">
    <source>
        <dbReference type="SAM" id="Phobius"/>
    </source>
</evidence>
<dbReference type="GeneID" id="30014105"/>
<evidence type="ECO:0000256" key="1">
    <source>
        <dbReference type="ARBA" id="ARBA00004370"/>
    </source>
</evidence>
<evidence type="ECO:0000256" key="4">
    <source>
        <dbReference type="ARBA" id="ARBA00022989"/>
    </source>
</evidence>
<organism evidence="7 8">
    <name type="scientific">Fonsecaea erecta</name>
    <dbReference type="NCBI Taxonomy" id="1367422"/>
    <lineage>
        <taxon>Eukaryota</taxon>
        <taxon>Fungi</taxon>
        <taxon>Dikarya</taxon>
        <taxon>Ascomycota</taxon>
        <taxon>Pezizomycotina</taxon>
        <taxon>Eurotiomycetes</taxon>
        <taxon>Chaetothyriomycetidae</taxon>
        <taxon>Chaetothyriales</taxon>
        <taxon>Herpotrichiellaceae</taxon>
        <taxon>Fonsecaea</taxon>
    </lineage>
</organism>
<reference evidence="7 8" key="1">
    <citation type="submission" date="2016-04" db="EMBL/GenBank/DDBJ databases">
        <title>Draft genome of Fonsecaea erecta CBS 125763.</title>
        <authorList>
            <person name="Weiss V.A."/>
            <person name="Vicente V.A."/>
            <person name="Raittz R.T."/>
            <person name="Moreno L.F."/>
            <person name="De Souza E.M."/>
            <person name="Pedrosa F.O."/>
            <person name="Steffens M.B."/>
            <person name="Faoro H."/>
            <person name="Tadra-Sfeir M.Z."/>
            <person name="Najafzadeh M.J."/>
            <person name="Felipe M.S."/>
            <person name="Teixeira M."/>
            <person name="Sun J."/>
            <person name="Xi L."/>
            <person name="Gomes R."/>
            <person name="De Azevedo C.M."/>
            <person name="Salgado C.G."/>
            <person name="Da Silva M.B."/>
            <person name="Nascimento M.F."/>
            <person name="Queiroz-Telles F."/>
            <person name="Attili D.S."/>
            <person name="Gorbushina A."/>
        </authorList>
    </citation>
    <scope>NUCLEOTIDE SEQUENCE [LARGE SCALE GENOMIC DNA]</scope>
    <source>
        <strain evidence="7 8">CBS 125763</strain>
    </source>
</reference>
<evidence type="ECO:0000256" key="3">
    <source>
        <dbReference type="ARBA" id="ARBA00022692"/>
    </source>
</evidence>
<dbReference type="GO" id="GO:0016020">
    <property type="term" value="C:membrane"/>
    <property type="evidence" value="ECO:0007669"/>
    <property type="project" value="UniProtKB-SubCell"/>
</dbReference>
<dbReference type="OrthoDB" id="8120565at2759"/>
<dbReference type="PANTHER" id="PTHR48020">
    <property type="entry name" value="PROTON MYO-INOSITOL COTRANSPORTER"/>
    <property type="match status" value="1"/>
</dbReference>
<keyword evidence="8" id="KW-1185">Reference proteome</keyword>
<proteinExistence type="predicted"/>
<evidence type="ECO:0000256" key="5">
    <source>
        <dbReference type="ARBA" id="ARBA00023136"/>
    </source>
</evidence>
<dbReference type="RefSeq" id="XP_018689152.1">
    <property type="nucleotide sequence ID" value="XM_018841443.1"/>
</dbReference>
<evidence type="ECO:0000313" key="8">
    <source>
        <dbReference type="Proteomes" id="UP000078343"/>
    </source>
</evidence>
<feature type="transmembrane region" description="Helical" evidence="6">
    <location>
        <begin position="116"/>
        <end position="144"/>
    </location>
</feature>
<dbReference type="Gene3D" id="1.20.1250.20">
    <property type="entry name" value="MFS general substrate transporter like domains"/>
    <property type="match status" value="1"/>
</dbReference>
<evidence type="ECO:0008006" key="9">
    <source>
        <dbReference type="Google" id="ProtNLM"/>
    </source>
</evidence>
<dbReference type="SUPFAM" id="SSF103473">
    <property type="entry name" value="MFS general substrate transporter"/>
    <property type="match status" value="1"/>
</dbReference>
<comment type="caution">
    <text evidence="7">The sequence shown here is derived from an EMBL/GenBank/DDBJ whole genome shotgun (WGS) entry which is preliminary data.</text>
</comment>
<dbReference type="InterPro" id="IPR005828">
    <property type="entry name" value="MFS_sugar_transport-like"/>
</dbReference>
<dbReference type="PANTHER" id="PTHR48020:SF12">
    <property type="entry name" value="PROTON MYO-INOSITOL COTRANSPORTER"/>
    <property type="match status" value="1"/>
</dbReference>
<comment type="subcellular location">
    <subcellularLocation>
        <location evidence="1">Membrane</location>
    </subcellularLocation>
</comment>
<dbReference type="GO" id="GO:0022857">
    <property type="term" value="F:transmembrane transporter activity"/>
    <property type="evidence" value="ECO:0007669"/>
    <property type="project" value="InterPro"/>
</dbReference>
<accession>A0A178Z9N6</accession>
<dbReference type="AlphaFoldDB" id="A0A178Z9N6"/>
<keyword evidence="2" id="KW-0813">Transport</keyword>
<protein>
    <recommendedName>
        <fullName evidence="9">Major facilitator superfamily (MFS) profile domain-containing protein</fullName>
    </recommendedName>
</protein>
<gene>
    <name evidence="7" type="ORF">AYL99_09937</name>
</gene>
<keyword evidence="4 6" id="KW-1133">Transmembrane helix</keyword>
<dbReference type="InterPro" id="IPR050814">
    <property type="entry name" value="Myo-inositol_Transporter"/>
</dbReference>
<keyword evidence="5 6" id="KW-0472">Membrane</keyword>
<evidence type="ECO:0000313" key="7">
    <source>
        <dbReference type="EMBL" id="OAP55785.1"/>
    </source>
</evidence>
<dbReference type="EMBL" id="LVYI01000010">
    <property type="protein sequence ID" value="OAP55785.1"/>
    <property type="molecule type" value="Genomic_DNA"/>
</dbReference>
<name>A0A178Z9N6_9EURO</name>
<evidence type="ECO:0000256" key="2">
    <source>
        <dbReference type="ARBA" id="ARBA00022448"/>
    </source>
</evidence>
<sequence>MKHREDDCVAGLSTLRGLDPFDALLIPEFLRILATVMLDEETEVETKGSGSVLAPWKTLSHQTGINAVLYYTPQIFGSFGFSSVTTNLLATGVTGILQILFTLPSVLFLDNSARKTFLIVGAMGMAIEVTTLELVRGCVLLAFYSINTGKAVPEAFLVSVSVCFEYDLGPNEIDEMDGSFSDAEEDQNAWIDK</sequence>
<dbReference type="Pfam" id="PF00083">
    <property type="entry name" value="Sugar_tr"/>
    <property type="match status" value="1"/>
</dbReference>
<feature type="transmembrane region" description="Helical" evidence="6">
    <location>
        <begin position="88"/>
        <end position="109"/>
    </location>
</feature>